<sequence>MLTPFLPIMNHVVDVVSNSSSTSKTSETDVKDCHRPNTSDISMSSRLSLPSGISQSKQCTRFASISCTVTIPKFIPAQILRPVPKGRNWVRVRRQSLASKTL</sequence>
<name>A0A5J9TW04_9POAL</name>
<dbReference type="Gramene" id="TVU15357">
    <property type="protein sequence ID" value="TVU15357"/>
    <property type="gene ID" value="EJB05_38875"/>
</dbReference>
<comment type="caution">
    <text evidence="2">The sequence shown here is derived from an EMBL/GenBank/DDBJ whole genome shotgun (WGS) entry which is preliminary data.</text>
</comment>
<dbReference type="AlphaFoldDB" id="A0A5J9TW04"/>
<evidence type="ECO:0000256" key="1">
    <source>
        <dbReference type="SAM" id="MobiDB-lite"/>
    </source>
</evidence>
<protein>
    <submittedName>
        <fullName evidence="2">Uncharacterized protein</fullName>
    </submittedName>
</protein>
<organism evidence="2 3">
    <name type="scientific">Eragrostis curvula</name>
    <name type="common">weeping love grass</name>
    <dbReference type="NCBI Taxonomy" id="38414"/>
    <lineage>
        <taxon>Eukaryota</taxon>
        <taxon>Viridiplantae</taxon>
        <taxon>Streptophyta</taxon>
        <taxon>Embryophyta</taxon>
        <taxon>Tracheophyta</taxon>
        <taxon>Spermatophyta</taxon>
        <taxon>Magnoliopsida</taxon>
        <taxon>Liliopsida</taxon>
        <taxon>Poales</taxon>
        <taxon>Poaceae</taxon>
        <taxon>PACMAD clade</taxon>
        <taxon>Chloridoideae</taxon>
        <taxon>Eragrostideae</taxon>
        <taxon>Eragrostidinae</taxon>
        <taxon>Eragrostis</taxon>
    </lineage>
</organism>
<reference evidence="2 3" key="1">
    <citation type="journal article" date="2019" name="Sci. Rep.">
        <title>A high-quality genome of Eragrostis curvula grass provides insights into Poaceae evolution and supports new strategies to enhance forage quality.</title>
        <authorList>
            <person name="Carballo J."/>
            <person name="Santos B.A.C.M."/>
            <person name="Zappacosta D."/>
            <person name="Garbus I."/>
            <person name="Selva J.P."/>
            <person name="Gallo C.A."/>
            <person name="Diaz A."/>
            <person name="Albertini E."/>
            <person name="Caccamo M."/>
            <person name="Echenique V."/>
        </authorList>
    </citation>
    <scope>NUCLEOTIDE SEQUENCE [LARGE SCALE GENOMIC DNA]</scope>
    <source>
        <strain evidence="3">cv. Victoria</strain>
        <tissue evidence="2">Leaf</tissue>
    </source>
</reference>
<evidence type="ECO:0000313" key="3">
    <source>
        <dbReference type="Proteomes" id="UP000324897"/>
    </source>
</evidence>
<feature type="compositionally biased region" description="Polar residues" evidence="1">
    <location>
        <begin position="38"/>
        <end position="49"/>
    </location>
</feature>
<dbReference type="OrthoDB" id="10671351at2759"/>
<accession>A0A5J9TW04</accession>
<feature type="region of interest" description="Disordered" evidence="1">
    <location>
        <begin position="17"/>
        <end position="49"/>
    </location>
</feature>
<keyword evidence="3" id="KW-1185">Reference proteome</keyword>
<gene>
    <name evidence="2" type="ORF">EJB05_38875</name>
</gene>
<feature type="compositionally biased region" description="Basic and acidic residues" evidence="1">
    <location>
        <begin position="26"/>
        <end position="37"/>
    </location>
</feature>
<dbReference type="EMBL" id="RWGY01000031">
    <property type="protein sequence ID" value="TVU15357.1"/>
    <property type="molecule type" value="Genomic_DNA"/>
</dbReference>
<dbReference type="Proteomes" id="UP000324897">
    <property type="component" value="Unassembled WGS sequence"/>
</dbReference>
<evidence type="ECO:0000313" key="2">
    <source>
        <dbReference type="EMBL" id="TVU15357.1"/>
    </source>
</evidence>
<proteinExistence type="predicted"/>